<comment type="caution">
    <text evidence="3">The sequence shown here is derived from an EMBL/GenBank/DDBJ whole genome shotgun (WGS) entry which is preliminary data.</text>
</comment>
<proteinExistence type="predicted"/>
<keyword evidence="1" id="KW-0472">Membrane</keyword>
<dbReference type="EMBL" id="JACICE010000001">
    <property type="protein sequence ID" value="MBB3774442.1"/>
    <property type="molecule type" value="Genomic_DNA"/>
</dbReference>
<organism evidence="3 4">
    <name type="scientific">Erythrobacter ramosus</name>
    <dbReference type="NCBI Taxonomy" id="35811"/>
    <lineage>
        <taxon>Bacteria</taxon>
        <taxon>Pseudomonadati</taxon>
        <taxon>Pseudomonadota</taxon>
        <taxon>Alphaproteobacteria</taxon>
        <taxon>Sphingomonadales</taxon>
        <taxon>Erythrobacteraceae</taxon>
        <taxon>Erythrobacter/Porphyrobacter group</taxon>
        <taxon>Erythrobacter</taxon>
    </lineage>
</organism>
<dbReference type="Proteomes" id="UP000430021">
    <property type="component" value="Unassembled WGS sequence"/>
</dbReference>
<feature type="transmembrane region" description="Helical" evidence="1">
    <location>
        <begin position="6"/>
        <end position="26"/>
    </location>
</feature>
<keyword evidence="5" id="KW-1185">Reference proteome</keyword>
<keyword evidence="1" id="KW-0812">Transmembrane</keyword>
<dbReference type="EMBL" id="WTYB01000001">
    <property type="protein sequence ID" value="MXP37907.1"/>
    <property type="molecule type" value="Genomic_DNA"/>
</dbReference>
<reference evidence="2 5" key="2">
    <citation type="submission" date="2020-08" db="EMBL/GenBank/DDBJ databases">
        <title>Genomic Encyclopedia of Type Strains, Phase IV (KMG-IV): sequencing the most valuable type-strain genomes for metagenomic binning, comparative biology and taxonomic classification.</title>
        <authorList>
            <person name="Goeker M."/>
        </authorList>
    </citation>
    <scope>NUCLEOTIDE SEQUENCE [LARGE SCALE GENOMIC DNA]</scope>
    <source>
        <strain evidence="2 5">DSM 8510</strain>
    </source>
</reference>
<name>A0A6I4UJY9_9SPHN</name>
<evidence type="ECO:0000256" key="1">
    <source>
        <dbReference type="SAM" id="Phobius"/>
    </source>
</evidence>
<reference evidence="3 4" key="1">
    <citation type="submission" date="2019-12" db="EMBL/GenBank/DDBJ databases">
        <title>Genomic-based taxomic classification of the family Erythrobacteraceae.</title>
        <authorList>
            <person name="Xu L."/>
        </authorList>
    </citation>
    <scope>NUCLEOTIDE SEQUENCE [LARGE SCALE GENOMIC DNA]</scope>
    <source>
        <strain evidence="3 4">JCM 10282</strain>
    </source>
</reference>
<dbReference type="Proteomes" id="UP000548685">
    <property type="component" value="Unassembled WGS sequence"/>
</dbReference>
<feature type="transmembrane region" description="Helical" evidence="1">
    <location>
        <begin position="38"/>
        <end position="60"/>
    </location>
</feature>
<dbReference type="RefSeq" id="WP_160760003.1">
    <property type="nucleotide sequence ID" value="NZ_BAAADZ010000002.1"/>
</dbReference>
<evidence type="ECO:0000313" key="4">
    <source>
        <dbReference type="Proteomes" id="UP000430021"/>
    </source>
</evidence>
<dbReference type="OrthoDB" id="7410251at2"/>
<evidence type="ECO:0000313" key="3">
    <source>
        <dbReference type="EMBL" id="MXP37907.1"/>
    </source>
</evidence>
<protein>
    <submittedName>
        <fullName evidence="3">Uncharacterized protein</fullName>
    </submittedName>
</protein>
<keyword evidence="1" id="KW-1133">Transmembrane helix</keyword>
<sequence length="61" mass="6800">MNLPFVMGVIGLIVSAVFAFNAWRELKRNVEGHSRNAAMIHVAMVSMFVPFCIYVVIAYAP</sequence>
<evidence type="ECO:0000313" key="5">
    <source>
        <dbReference type="Proteomes" id="UP000548685"/>
    </source>
</evidence>
<evidence type="ECO:0000313" key="2">
    <source>
        <dbReference type="EMBL" id="MBB3774442.1"/>
    </source>
</evidence>
<accession>A0A6I4UJY9</accession>
<gene>
    <name evidence="2" type="ORF">FHS52_000385</name>
    <name evidence="3" type="ORF">GRI59_04655</name>
</gene>
<dbReference type="AlphaFoldDB" id="A0A6I4UJY9"/>